<evidence type="ECO:0000313" key="3">
    <source>
        <dbReference type="Proteomes" id="UP001196873"/>
    </source>
</evidence>
<feature type="domain" description="Carboxymuconolactone decarboxylase-like" evidence="1">
    <location>
        <begin position="69"/>
        <end position="154"/>
    </location>
</feature>
<protein>
    <submittedName>
        <fullName evidence="2">Carboxymuconolactone decarboxylase family protein</fullName>
    </submittedName>
</protein>
<dbReference type="EMBL" id="JAHXRF010000008">
    <property type="protein sequence ID" value="MBW4865696.1"/>
    <property type="molecule type" value="Genomic_DNA"/>
</dbReference>
<reference evidence="2" key="1">
    <citation type="submission" date="2021-07" db="EMBL/GenBank/DDBJ databases">
        <title>Genomic diversity and antimicrobial resistance of Prevotella spp. isolated from chronic lung disease airways.</title>
        <authorList>
            <person name="Webb K.A."/>
            <person name="Olagoke O.S."/>
            <person name="Baird T."/>
            <person name="Neill J."/>
            <person name="Pham A."/>
            <person name="Wells T.J."/>
            <person name="Ramsay K.A."/>
            <person name="Bell S.C."/>
            <person name="Sarovich D.S."/>
            <person name="Price E.P."/>
        </authorList>
    </citation>
    <scope>NUCLEOTIDE SEQUENCE</scope>
    <source>
        <strain evidence="2">SCHI0047.S.3</strain>
    </source>
</reference>
<dbReference type="InterPro" id="IPR029032">
    <property type="entry name" value="AhpD-like"/>
</dbReference>
<comment type="caution">
    <text evidence="2">The sequence shown here is derived from an EMBL/GenBank/DDBJ whole genome shotgun (WGS) entry which is preliminary data.</text>
</comment>
<dbReference type="PANTHER" id="PTHR33570:SF10">
    <property type="entry name" value="GAMMA-CARBOXYMUCONOLACTONE DECARBOXYLASE"/>
    <property type="match status" value="1"/>
</dbReference>
<dbReference type="Proteomes" id="UP001196873">
    <property type="component" value="Unassembled WGS sequence"/>
</dbReference>
<dbReference type="AlphaFoldDB" id="A0AAW4NS85"/>
<dbReference type="GO" id="GO:0051920">
    <property type="term" value="F:peroxiredoxin activity"/>
    <property type="evidence" value="ECO:0007669"/>
    <property type="project" value="InterPro"/>
</dbReference>
<evidence type="ECO:0000259" key="1">
    <source>
        <dbReference type="Pfam" id="PF02627"/>
    </source>
</evidence>
<dbReference type="Pfam" id="PF02627">
    <property type="entry name" value="CMD"/>
    <property type="match status" value="2"/>
</dbReference>
<accession>A0AAW4NS85</accession>
<feature type="domain" description="Carboxymuconolactone decarboxylase-like" evidence="1">
    <location>
        <begin position="207"/>
        <end position="292"/>
    </location>
</feature>
<proteinExistence type="predicted"/>
<evidence type="ECO:0000313" key="2">
    <source>
        <dbReference type="EMBL" id="MBW4865696.1"/>
    </source>
</evidence>
<dbReference type="Gene3D" id="1.20.1290.10">
    <property type="entry name" value="AhpD-like"/>
    <property type="match status" value="2"/>
</dbReference>
<dbReference type="InterPro" id="IPR052512">
    <property type="entry name" value="4CMD/NDH-1_regulator"/>
</dbReference>
<dbReference type="PANTHER" id="PTHR33570">
    <property type="entry name" value="4-CARBOXYMUCONOLACTONE DECARBOXYLASE FAMILY PROTEIN"/>
    <property type="match status" value="1"/>
</dbReference>
<name>A0AAW4NS85_9BACT</name>
<sequence>MHSCRIIFAPKKLKPIIGILFLFISVCATAQIKERNMESERFNRGWEKLKEIDDEAGKKVIESLKEISPDLGRFIIEYSFGDIYSRDGLDLKSKEIAVVAALTALGNARPQLKVHLNGALNTGNSVDELKEVVLQMSVYAGFPSAINGMNALKEVLQERNQHGVSDNEGFEERKNAQDRLQLGKQQLSAIAPGMVEQLQSTYDGFAPELTQFILEYGYGDIFSRENLDRKYRQIATIAALTALGNALPQLKFHIRAGLNVGLSEESIKEIMLLMTVYSGFPSAINGMNALKEVLGEGK</sequence>
<organism evidence="2 3">
    <name type="scientific">Segatella salivae</name>
    <dbReference type="NCBI Taxonomy" id="228604"/>
    <lineage>
        <taxon>Bacteria</taxon>
        <taxon>Pseudomonadati</taxon>
        <taxon>Bacteroidota</taxon>
        <taxon>Bacteroidia</taxon>
        <taxon>Bacteroidales</taxon>
        <taxon>Prevotellaceae</taxon>
        <taxon>Segatella</taxon>
    </lineage>
</organism>
<dbReference type="InterPro" id="IPR003779">
    <property type="entry name" value="CMD-like"/>
</dbReference>
<dbReference type="SUPFAM" id="SSF69118">
    <property type="entry name" value="AhpD-like"/>
    <property type="match status" value="2"/>
</dbReference>
<gene>
    <name evidence="2" type="ORF">KZY68_06675</name>
</gene>